<dbReference type="InterPro" id="IPR010340">
    <property type="entry name" value="Herpes_UL11/UL32"/>
</dbReference>
<evidence type="ECO:0000256" key="3">
    <source>
        <dbReference type="ARBA" id="ARBA00022580"/>
    </source>
</evidence>
<reference evidence="6" key="1">
    <citation type="journal article" date="2024" name="Microbiome">
        <title>Substantial viral diversity in bats and rodents from East Africa: insights into evolution, recombination, and cocirculation.</title>
        <authorList>
            <person name="Wang D."/>
            <person name="Yang X."/>
            <person name="Ren Z."/>
            <person name="Hu B."/>
            <person name="Zhao H."/>
            <person name="Yang K."/>
            <person name="Shi P."/>
            <person name="Zhang Z."/>
            <person name="Feng Q."/>
            <person name="Nawenja C.V."/>
            <person name="Obanda V."/>
            <person name="Robert K."/>
            <person name="Nalikka B."/>
            <person name="Waruhiu C.N."/>
            <person name="Ochola G.O."/>
            <person name="Onyuok S.O."/>
            <person name="Ochieng H."/>
            <person name="Li B."/>
            <person name="Zhu Y."/>
            <person name="Si H."/>
            <person name="Yin J."/>
            <person name="Kristiansen K."/>
            <person name="Jin X."/>
            <person name="Xu X."/>
            <person name="Xiao M."/>
            <person name="Agwanda B."/>
            <person name="Ommeh S."/>
            <person name="Li J."/>
            <person name="Shi Z.L."/>
        </authorList>
    </citation>
    <scope>NUCLEOTIDE SEQUENCE</scope>
    <source>
        <strain evidence="6">2A/Kenya/BAT627/2015</strain>
    </source>
</reference>
<evidence type="ECO:0000256" key="5">
    <source>
        <dbReference type="SAM" id="MobiDB-lite"/>
    </source>
</evidence>
<dbReference type="GO" id="GO:0019033">
    <property type="term" value="C:viral tegument"/>
    <property type="evidence" value="ECO:0007669"/>
    <property type="project" value="UniProtKB-SubCell"/>
</dbReference>
<feature type="compositionally biased region" description="Basic and acidic residues" evidence="5">
    <location>
        <begin position="539"/>
        <end position="548"/>
    </location>
</feature>
<feature type="region of interest" description="Disordered" evidence="5">
    <location>
        <begin position="442"/>
        <end position="565"/>
    </location>
</feature>
<reference evidence="6" key="2">
    <citation type="submission" date="2024-02" db="EMBL/GenBank/DDBJ databases">
        <authorList>
            <person name="Hu B."/>
        </authorList>
    </citation>
    <scope>NUCLEOTIDE SEQUENCE</scope>
    <source>
        <strain evidence="6">2A/Kenya/BAT627/2015</strain>
    </source>
</reference>
<evidence type="ECO:0000256" key="1">
    <source>
        <dbReference type="ARBA" id="ARBA00004535"/>
    </source>
</evidence>
<organism evidence="6">
    <name type="scientific">Hipposideros bat herpesvirus</name>
    <dbReference type="NCBI Taxonomy" id="3141919"/>
    <lineage>
        <taxon>Viruses</taxon>
        <taxon>Duplodnaviria</taxon>
        <taxon>Heunggongvirae</taxon>
        <taxon>Peploviricota</taxon>
        <taxon>Herviviricetes</taxon>
        <taxon>Herpesvirales</taxon>
    </lineage>
</organism>
<dbReference type="GO" id="GO:0005198">
    <property type="term" value="F:structural molecule activity"/>
    <property type="evidence" value="ECO:0007669"/>
    <property type="project" value="InterPro"/>
</dbReference>
<proteinExistence type="inferred from homology"/>
<evidence type="ECO:0000313" key="6">
    <source>
        <dbReference type="EMBL" id="XBH23725.1"/>
    </source>
</evidence>
<name>A0AAU7E208_9VIRU</name>
<comment type="similarity">
    <text evidence="2">Belongs to the herpesviridae large structural phosphoprotein family.</text>
</comment>
<accession>A0AAU7E208</accession>
<feature type="compositionally biased region" description="Low complexity" evidence="5">
    <location>
        <begin position="462"/>
        <end position="472"/>
    </location>
</feature>
<keyword evidence="4" id="KW-0946">Virion</keyword>
<keyword evidence="3" id="KW-0920">Virion tegument</keyword>
<sequence>MIDVYAARVRVLAGMEYIKLIGLEQRTVSKIYGFLNNLECERVANLDQRKDVLELCGYSSLCKETALFNELCVRLTYHIMLLQDRPVDRGLLIEIDESLSEIRKHIRSDAIGEGVAMLMVANVIRLNIEELSEIVKNASAFARQEVNASPSCISDRGFICVESSGLKAIEKNIDRAKENAFSYRILSVYEYRRSDKTLILNELNRLMYLCILGIEVINVRARMKSSNLEYANRCRTDLLDIVSRKRGFGSRYLGNLLSVAVEEENAVEYLQRLGDDLCVFEDALPATTITSVTLQPSDRAASWYALSKTDRPRAASTANTKYEHKRVHVKQAKHMSEKLRRASTCSGANRYGDHMLTVNARDVSCKRGTGRSYGCLGSDVRRRDAVGRGPDVYTASESSDDCGDDSVDKLADEFGRSRYFYDSRDHRGASCRDDASIDVGDSSCDKDKGAVTSDTCADESASDGSSVGDDVACPSSDSIEPIGDDGDGYGSEETQDSSESARFVFVPPMITSARDDGPFSSSAQNPARRVSDESEESEAEHGQLHNEENVPASNLKKIIEHMANR</sequence>
<evidence type="ECO:0000256" key="4">
    <source>
        <dbReference type="ARBA" id="ARBA00022844"/>
    </source>
</evidence>
<comment type="subcellular location">
    <subcellularLocation>
        <location evidence="1">Virion tegument</location>
    </subcellularLocation>
</comment>
<protein>
    <submittedName>
        <fullName evidence="6">M32</fullName>
    </submittedName>
</protein>
<dbReference type="Pfam" id="PF06070">
    <property type="entry name" value="Herpes_UL32"/>
    <property type="match status" value="1"/>
</dbReference>
<dbReference type="EMBL" id="PP711849">
    <property type="protein sequence ID" value="XBH23725.1"/>
    <property type="molecule type" value="Genomic_DNA"/>
</dbReference>
<evidence type="ECO:0000256" key="2">
    <source>
        <dbReference type="ARBA" id="ARBA00010295"/>
    </source>
</evidence>